<dbReference type="PANTHER" id="PTHR30349:SF88">
    <property type="entry name" value="BLL1584 PROTEIN"/>
    <property type="match status" value="1"/>
</dbReference>
<dbReference type="SUPFAM" id="SSF56349">
    <property type="entry name" value="DNA breaking-rejoining enzymes"/>
    <property type="match status" value="1"/>
</dbReference>
<dbReference type="InterPro" id="IPR002104">
    <property type="entry name" value="Integrase_catalytic"/>
</dbReference>
<feature type="domain" description="Core-binding (CB)" evidence="7">
    <location>
        <begin position="1"/>
        <end position="92"/>
    </location>
</feature>
<dbReference type="PROSITE" id="PS51898">
    <property type="entry name" value="TYR_RECOMBINASE"/>
    <property type="match status" value="1"/>
</dbReference>
<sequence>MTLTKSIAAFLHHCSVERQLSDHTLQAYGYDLADFAAWIGTRRRKDEGFCADGVIATEHLRAYLEHMTERKLSAATVRRRLACLRSFFRFLEDRGTMPDPFTGWRLKLPKRKRLPRTLSRDETTRLLKSTRAPGAARHAAAESPSLCTEIRLMIATGIRIGELCKIASSDVASDGAAIRIHGKGSRDRMVYVTDTGLRTELRKLAAQRQRRLGGDGPLFLNRNGEKLRPHSFRTKLRNFAGQAGVRRRVTPHMLRHTAATLLIESGVDIRIVQRLLGHSSIATTEIYTHVSDEALRSTLERANILGGLAR</sequence>
<evidence type="ECO:0000259" key="7">
    <source>
        <dbReference type="PROSITE" id="PS51900"/>
    </source>
</evidence>
<dbReference type="InterPro" id="IPR013762">
    <property type="entry name" value="Integrase-like_cat_sf"/>
</dbReference>
<feature type="domain" description="Tyr recombinase" evidence="6">
    <location>
        <begin position="113"/>
        <end position="300"/>
    </location>
</feature>
<dbReference type="InterPro" id="IPR011010">
    <property type="entry name" value="DNA_brk_join_enz"/>
</dbReference>
<dbReference type="Gene3D" id="1.10.150.130">
    <property type="match status" value="1"/>
</dbReference>
<dbReference type="PANTHER" id="PTHR30349">
    <property type="entry name" value="PHAGE INTEGRASE-RELATED"/>
    <property type="match status" value="1"/>
</dbReference>
<dbReference type="Pfam" id="PF00589">
    <property type="entry name" value="Phage_integrase"/>
    <property type="match status" value="1"/>
</dbReference>
<evidence type="ECO:0000256" key="1">
    <source>
        <dbReference type="ARBA" id="ARBA00022908"/>
    </source>
</evidence>
<keyword evidence="3" id="KW-0233">DNA recombination</keyword>
<dbReference type="EMBL" id="JACRJB010000013">
    <property type="protein sequence ID" value="MBI5128574.1"/>
    <property type="molecule type" value="Genomic_DNA"/>
</dbReference>
<dbReference type="AlphaFoldDB" id="A0A933RUR1"/>
<protein>
    <submittedName>
        <fullName evidence="8">Tyrosine-type recombinase/integrase</fullName>
    </submittedName>
</protein>
<dbReference type="Gene3D" id="1.10.443.10">
    <property type="entry name" value="Intergrase catalytic core"/>
    <property type="match status" value="1"/>
</dbReference>
<evidence type="ECO:0000313" key="8">
    <source>
        <dbReference type="EMBL" id="MBI5128574.1"/>
    </source>
</evidence>
<evidence type="ECO:0000256" key="4">
    <source>
        <dbReference type="PROSITE-ProRule" id="PRU01248"/>
    </source>
</evidence>
<evidence type="ECO:0000259" key="6">
    <source>
        <dbReference type="PROSITE" id="PS51898"/>
    </source>
</evidence>
<dbReference type="InterPro" id="IPR010998">
    <property type="entry name" value="Integrase_recombinase_N"/>
</dbReference>
<comment type="caution">
    <text evidence="8">The sequence shown here is derived from an EMBL/GenBank/DDBJ whole genome shotgun (WGS) entry which is preliminary data.</text>
</comment>
<dbReference type="Pfam" id="PF02899">
    <property type="entry name" value="Phage_int_SAM_1"/>
    <property type="match status" value="1"/>
</dbReference>
<evidence type="ECO:0000256" key="3">
    <source>
        <dbReference type="ARBA" id="ARBA00023172"/>
    </source>
</evidence>
<reference evidence="8" key="1">
    <citation type="submission" date="2020-07" db="EMBL/GenBank/DDBJ databases">
        <title>Huge and variable diversity of episymbiotic CPR bacteria and DPANN archaea in groundwater ecosystems.</title>
        <authorList>
            <person name="He C.Y."/>
            <person name="Keren R."/>
            <person name="Whittaker M."/>
            <person name="Farag I.F."/>
            <person name="Doudna J."/>
            <person name="Cate J.H.D."/>
            <person name="Banfield J.F."/>
        </authorList>
    </citation>
    <scope>NUCLEOTIDE SEQUENCE</scope>
    <source>
        <strain evidence="8">NC_groundwater_1818_Pr3_B-0.1um_66_35</strain>
    </source>
</reference>
<dbReference type="InterPro" id="IPR044068">
    <property type="entry name" value="CB"/>
</dbReference>
<evidence type="ECO:0000256" key="2">
    <source>
        <dbReference type="ARBA" id="ARBA00023125"/>
    </source>
</evidence>
<evidence type="ECO:0000313" key="9">
    <source>
        <dbReference type="Proteomes" id="UP000782519"/>
    </source>
</evidence>
<dbReference type="PROSITE" id="PS51900">
    <property type="entry name" value="CB"/>
    <property type="match status" value="1"/>
</dbReference>
<dbReference type="InterPro" id="IPR004107">
    <property type="entry name" value="Integrase_SAM-like_N"/>
</dbReference>
<evidence type="ECO:0000256" key="5">
    <source>
        <dbReference type="SAM" id="MobiDB-lite"/>
    </source>
</evidence>
<dbReference type="InterPro" id="IPR050090">
    <property type="entry name" value="Tyrosine_recombinase_XerCD"/>
</dbReference>
<keyword evidence="2 4" id="KW-0238">DNA-binding</keyword>
<dbReference type="GO" id="GO:0006310">
    <property type="term" value="P:DNA recombination"/>
    <property type="evidence" value="ECO:0007669"/>
    <property type="project" value="UniProtKB-KW"/>
</dbReference>
<dbReference type="GO" id="GO:0015074">
    <property type="term" value="P:DNA integration"/>
    <property type="evidence" value="ECO:0007669"/>
    <property type="project" value="UniProtKB-KW"/>
</dbReference>
<feature type="region of interest" description="Disordered" evidence="5">
    <location>
        <begin position="119"/>
        <end position="140"/>
    </location>
</feature>
<proteinExistence type="predicted"/>
<gene>
    <name evidence="8" type="ORF">HZA66_03970</name>
</gene>
<keyword evidence="1" id="KW-0229">DNA integration</keyword>
<accession>A0A933RUR1</accession>
<name>A0A933RUR1_RHOPL</name>
<dbReference type="GO" id="GO:0003677">
    <property type="term" value="F:DNA binding"/>
    <property type="evidence" value="ECO:0007669"/>
    <property type="project" value="UniProtKB-UniRule"/>
</dbReference>
<organism evidence="8 9">
    <name type="scientific">Rhodopseudomonas palustris</name>
    <dbReference type="NCBI Taxonomy" id="1076"/>
    <lineage>
        <taxon>Bacteria</taxon>
        <taxon>Pseudomonadati</taxon>
        <taxon>Pseudomonadota</taxon>
        <taxon>Alphaproteobacteria</taxon>
        <taxon>Hyphomicrobiales</taxon>
        <taxon>Nitrobacteraceae</taxon>
        <taxon>Rhodopseudomonas</taxon>
    </lineage>
</organism>
<dbReference type="Proteomes" id="UP000782519">
    <property type="component" value="Unassembled WGS sequence"/>
</dbReference>